<dbReference type="AlphaFoldDB" id="A0A0E0Q703"/>
<sequence length="130" mass="14336">MAKSPSSANHLKQPTSALNPRIVCFASTRRTHFPSFPSLSPSETTHYRHHYSQPEPSSSTRRSGHPPLPATTLPGCAVSGNTLGCHRQGHSVTGAPTPCHSPSLLLLDLGRRKKRRKRKREGTDWWAPLQ</sequence>
<accession>A0A0E0Q703</accession>
<reference evidence="2" key="2">
    <citation type="submission" date="2015-06" db="UniProtKB">
        <authorList>
            <consortium name="EnsemblPlants"/>
        </authorList>
    </citation>
    <scope>IDENTIFICATION</scope>
</reference>
<proteinExistence type="predicted"/>
<dbReference type="Proteomes" id="UP000008022">
    <property type="component" value="Unassembled WGS sequence"/>
</dbReference>
<feature type="compositionally biased region" description="Basic residues" evidence="1">
    <location>
        <begin position="111"/>
        <end position="120"/>
    </location>
</feature>
<keyword evidence="3" id="KW-1185">Reference proteome</keyword>
<reference evidence="3" key="1">
    <citation type="submission" date="2013-06" db="EMBL/GenBank/DDBJ databases">
        <authorList>
            <person name="Zhao Q."/>
        </authorList>
    </citation>
    <scope>NUCLEOTIDE SEQUENCE</scope>
    <source>
        <strain evidence="3">cv. W1943</strain>
    </source>
</reference>
<feature type="region of interest" description="Disordered" evidence="1">
    <location>
        <begin position="110"/>
        <end position="130"/>
    </location>
</feature>
<evidence type="ECO:0000313" key="3">
    <source>
        <dbReference type="Proteomes" id="UP000008022"/>
    </source>
</evidence>
<evidence type="ECO:0000313" key="2">
    <source>
        <dbReference type="EnsemblPlants" id="ORUFI07G11310.1"/>
    </source>
</evidence>
<dbReference type="EnsemblPlants" id="ORUFI07G11310.1">
    <property type="protein sequence ID" value="ORUFI07G11310.1"/>
    <property type="gene ID" value="ORUFI07G11310"/>
</dbReference>
<feature type="region of interest" description="Disordered" evidence="1">
    <location>
        <begin position="32"/>
        <end position="75"/>
    </location>
</feature>
<protein>
    <submittedName>
        <fullName evidence="2">Uncharacterized protein</fullName>
    </submittedName>
</protein>
<dbReference type="HOGENOM" id="CLU_1941549_0_0_1"/>
<evidence type="ECO:0000256" key="1">
    <source>
        <dbReference type="SAM" id="MobiDB-lite"/>
    </source>
</evidence>
<name>A0A0E0Q703_ORYRU</name>
<organism evidence="2 3">
    <name type="scientific">Oryza rufipogon</name>
    <name type="common">Brownbeard rice</name>
    <name type="synonym">Asian wild rice</name>
    <dbReference type="NCBI Taxonomy" id="4529"/>
    <lineage>
        <taxon>Eukaryota</taxon>
        <taxon>Viridiplantae</taxon>
        <taxon>Streptophyta</taxon>
        <taxon>Embryophyta</taxon>
        <taxon>Tracheophyta</taxon>
        <taxon>Spermatophyta</taxon>
        <taxon>Magnoliopsida</taxon>
        <taxon>Liliopsida</taxon>
        <taxon>Poales</taxon>
        <taxon>Poaceae</taxon>
        <taxon>BOP clade</taxon>
        <taxon>Oryzoideae</taxon>
        <taxon>Oryzeae</taxon>
        <taxon>Oryzinae</taxon>
        <taxon>Oryza</taxon>
    </lineage>
</organism>
<dbReference type="Gramene" id="ORUFI07G11310.1">
    <property type="protein sequence ID" value="ORUFI07G11310.1"/>
    <property type="gene ID" value="ORUFI07G11310"/>
</dbReference>